<evidence type="ECO:0000313" key="8">
    <source>
        <dbReference type="Proteomes" id="UP000325755"/>
    </source>
</evidence>
<dbReference type="PANTHER" id="PTHR37958:SF1">
    <property type="entry name" value="SODIUM-POTASSIUM_PROTON ANTIPORTER CHAA"/>
    <property type="match status" value="1"/>
</dbReference>
<keyword evidence="8" id="KW-1185">Reference proteome</keyword>
<feature type="domain" description="Sodium/calcium exchanger membrane region" evidence="6">
    <location>
        <begin position="13"/>
        <end position="163"/>
    </location>
</feature>
<evidence type="ECO:0000256" key="4">
    <source>
        <dbReference type="ARBA" id="ARBA00023136"/>
    </source>
</evidence>
<dbReference type="AlphaFoldDB" id="A0A5Q0BRY9"/>
<dbReference type="OrthoDB" id="9787814at2"/>
<dbReference type="Proteomes" id="UP000325755">
    <property type="component" value="Chromosome"/>
</dbReference>
<comment type="subcellular location">
    <subcellularLocation>
        <location evidence="1">Membrane</location>
        <topology evidence="1">Multi-pass membrane protein</topology>
    </subcellularLocation>
</comment>
<feature type="transmembrane region" description="Helical" evidence="5">
    <location>
        <begin position="225"/>
        <end position="247"/>
    </location>
</feature>
<dbReference type="GO" id="GO:0015386">
    <property type="term" value="F:potassium:proton antiporter activity"/>
    <property type="evidence" value="ECO:0007669"/>
    <property type="project" value="TreeGrafter"/>
</dbReference>
<name>A0A5Q0BRY9_9GAMM</name>
<sequence>MLAQGLGATAVTAGIIFLIMLGCVSSTVRYADKLAERLGEPFGTLVLTLSSTCIEVTLMLRIMFGGEENHAMLRDTVFAALMITLNGVTGLALLSGALRHREQSFNLRGALSFLQLIAPLSMLILIMPNYTESSPGPTLAPTQSVFLGVLCAVVYGLFLMLQTGRHRAYFSLASTSEVAVRQKRPRRLVDITKPVFGLIISILPVVLLSEWLAHLIDFGIEELHAPAALGGVIIAGLVLFPEAASAIRSALANHMQRSINICLGSALSTIGLTVPTIIIASGWFDHPLILGLSGANTTLLQASLLIAMLTFISGAANLLQGVVHLMLFFGYLIFILFP</sequence>
<dbReference type="GO" id="GO:0015385">
    <property type="term" value="F:sodium:proton antiporter activity"/>
    <property type="evidence" value="ECO:0007669"/>
    <property type="project" value="TreeGrafter"/>
</dbReference>
<keyword evidence="4 5" id="KW-0472">Membrane</keyword>
<dbReference type="GO" id="GO:0005886">
    <property type="term" value="C:plasma membrane"/>
    <property type="evidence" value="ECO:0007669"/>
    <property type="project" value="TreeGrafter"/>
</dbReference>
<feature type="transmembrane region" description="Helical" evidence="5">
    <location>
        <begin position="6"/>
        <end position="30"/>
    </location>
</feature>
<dbReference type="EMBL" id="CP044205">
    <property type="protein sequence ID" value="QFY44964.1"/>
    <property type="molecule type" value="Genomic_DNA"/>
</dbReference>
<feature type="transmembrane region" description="Helical" evidence="5">
    <location>
        <begin position="142"/>
        <end position="161"/>
    </location>
</feature>
<dbReference type="KEGG" id="mmob:F6R98_06035"/>
<feature type="transmembrane region" description="Helical" evidence="5">
    <location>
        <begin position="42"/>
        <end position="64"/>
    </location>
</feature>
<feature type="transmembrane region" description="Helical" evidence="5">
    <location>
        <begin position="191"/>
        <end position="213"/>
    </location>
</feature>
<feature type="transmembrane region" description="Helical" evidence="5">
    <location>
        <begin position="110"/>
        <end position="130"/>
    </location>
</feature>
<dbReference type="PANTHER" id="PTHR37958">
    <property type="entry name" value="SODIUM-POTASSIUM/PROTON ANTIPORTER CHAA"/>
    <property type="match status" value="1"/>
</dbReference>
<evidence type="ECO:0000256" key="2">
    <source>
        <dbReference type="ARBA" id="ARBA00022692"/>
    </source>
</evidence>
<dbReference type="Pfam" id="PF01699">
    <property type="entry name" value="Na_Ca_ex"/>
    <property type="match status" value="2"/>
</dbReference>
<reference evidence="7 8" key="1">
    <citation type="submission" date="2019-09" db="EMBL/GenBank/DDBJ databases">
        <title>Ecophysiology of the spiral-shaped methanotroph Methylospira mobilis as revealed by the complete genome sequence.</title>
        <authorList>
            <person name="Oshkin I.Y."/>
            <person name="Dedysh S.N."/>
            <person name="Miroshnikov K."/>
            <person name="Danilova O.V."/>
            <person name="Hakobyan A."/>
            <person name="Liesack W."/>
        </authorList>
    </citation>
    <scope>NUCLEOTIDE SEQUENCE [LARGE SCALE GENOMIC DNA]</scope>
    <source>
        <strain evidence="7 8">Shm1</strain>
    </source>
</reference>
<evidence type="ECO:0000256" key="3">
    <source>
        <dbReference type="ARBA" id="ARBA00022989"/>
    </source>
</evidence>
<dbReference type="FunCoup" id="A0A5Q0BRY9">
    <property type="interactions" value="97"/>
</dbReference>
<keyword evidence="3 5" id="KW-1133">Transmembrane helix</keyword>
<feature type="transmembrane region" description="Helical" evidence="5">
    <location>
        <begin position="76"/>
        <end position="98"/>
    </location>
</feature>
<evidence type="ECO:0000313" key="7">
    <source>
        <dbReference type="EMBL" id="QFY44964.1"/>
    </source>
</evidence>
<organism evidence="7 8">
    <name type="scientific">Candidatus Methylospira mobilis</name>
    <dbReference type="NCBI Taxonomy" id="1808979"/>
    <lineage>
        <taxon>Bacteria</taxon>
        <taxon>Pseudomonadati</taxon>
        <taxon>Pseudomonadota</taxon>
        <taxon>Gammaproteobacteria</taxon>
        <taxon>Methylococcales</taxon>
        <taxon>Methylococcaceae</taxon>
        <taxon>Candidatus Methylospira</taxon>
    </lineage>
</organism>
<feature type="transmembrane region" description="Helical" evidence="5">
    <location>
        <begin position="259"/>
        <end position="284"/>
    </location>
</feature>
<keyword evidence="2 5" id="KW-0812">Transmembrane</keyword>
<evidence type="ECO:0000259" key="6">
    <source>
        <dbReference type="Pfam" id="PF01699"/>
    </source>
</evidence>
<protein>
    <submittedName>
        <fullName evidence="7">Calcium/proton transporter</fullName>
    </submittedName>
</protein>
<proteinExistence type="predicted"/>
<feature type="transmembrane region" description="Helical" evidence="5">
    <location>
        <begin position="304"/>
        <end position="337"/>
    </location>
</feature>
<evidence type="ECO:0000256" key="1">
    <source>
        <dbReference type="ARBA" id="ARBA00004141"/>
    </source>
</evidence>
<evidence type="ECO:0000256" key="5">
    <source>
        <dbReference type="SAM" id="Phobius"/>
    </source>
</evidence>
<feature type="domain" description="Sodium/calcium exchanger membrane region" evidence="6">
    <location>
        <begin position="195"/>
        <end position="336"/>
    </location>
</feature>
<gene>
    <name evidence="7" type="ORF">F6R98_06035</name>
</gene>
<dbReference type="InParanoid" id="A0A5Q0BRY9"/>
<dbReference type="InterPro" id="IPR052946">
    <property type="entry name" value="Alkaline_pH_Ca-Antiporter"/>
</dbReference>
<accession>A0A5Q0BRY9</accession>
<dbReference type="InterPro" id="IPR004837">
    <property type="entry name" value="NaCa_Exmemb"/>
</dbReference>